<accession>A0A2P2K8V5</accession>
<name>A0A2P2K8V5_RHIMU</name>
<dbReference type="EMBL" id="GGEC01021628">
    <property type="protein sequence ID" value="MBX02112.1"/>
    <property type="molecule type" value="Transcribed_RNA"/>
</dbReference>
<proteinExistence type="predicted"/>
<reference evidence="1" key="1">
    <citation type="submission" date="2018-02" db="EMBL/GenBank/DDBJ databases">
        <title>Rhizophora mucronata_Transcriptome.</title>
        <authorList>
            <person name="Meera S.P."/>
            <person name="Sreeshan A."/>
            <person name="Augustine A."/>
        </authorList>
    </citation>
    <scope>NUCLEOTIDE SEQUENCE</scope>
    <source>
        <tissue evidence="1">Leaf</tissue>
    </source>
</reference>
<sequence>MSFNNMQLEVKMQCKLEQAGKCHTFFDPLALSQLTEARISSTAPCQSRSFDKCRASATSKPTFPRYKSGISALNPGSIWEILTAWFLTSKSTPHHS</sequence>
<dbReference type="AlphaFoldDB" id="A0A2P2K8V5"/>
<organism evidence="1">
    <name type="scientific">Rhizophora mucronata</name>
    <name type="common">Asiatic mangrove</name>
    <dbReference type="NCBI Taxonomy" id="61149"/>
    <lineage>
        <taxon>Eukaryota</taxon>
        <taxon>Viridiplantae</taxon>
        <taxon>Streptophyta</taxon>
        <taxon>Embryophyta</taxon>
        <taxon>Tracheophyta</taxon>
        <taxon>Spermatophyta</taxon>
        <taxon>Magnoliopsida</taxon>
        <taxon>eudicotyledons</taxon>
        <taxon>Gunneridae</taxon>
        <taxon>Pentapetalae</taxon>
        <taxon>rosids</taxon>
        <taxon>fabids</taxon>
        <taxon>Malpighiales</taxon>
        <taxon>Rhizophoraceae</taxon>
        <taxon>Rhizophora</taxon>
    </lineage>
</organism>
<evidence type="ECO:0000313" key="1">
    <source>
        <dbReference type="EMBL" id="MBX02112.1"/>
    </source>
</evidence>
<protein>
    <submittedName>
        <fullName evidence="1">Uncharacterized protein MANES_13G068200</fullName>
    </submittedName>
</protein>